<evidence type="ECO:0000256" key="1">
    <source>
        <dbReference type="SAM" id="MobiDB-lite"/>
    </source>
</evidence>
<dbReference type="Proteomes" id="UP001177670">
    <property type="component" value="Unassembled WGS sequence"/>
</dbReference>
<reference evidence="2" key="1">
    <citation type="submission" date="2021-10" db="EMBL/GenBank/DDBJ databases">
        <title>Melipona bicolor Genome sequencing and assembly.</title>
        <authorList>
            <person name="Araujo N.S."/>
            <person name="Arias M.C."/>
        </authorList>
    </citation>
    <scope>NUCLEOTIDE SEQUENCE</scope>
    <source>
        <strain evidence="2">USP_2M_L1-L4_2017</strain>
        <tissue evidence="2">Whole body</tissue>
    </source>
</reference>
<gene>
    <name evidence="2" type="ORF">K0M31_012692</name>
</gene>
<evidence type="ECO:0000313" key="3">
    <source>
        <dbReference type="Proteomes" id="UP001177670"/>
    </source>
</evidence>
<keyword evidence="3" id="KW-1185">Reference proteome</keyword>
<name>A0AA40FJ06_9HYME</name>
<proteinExistence type="predicted"/>
<sequence>MGRHNEPTNYPKTVPNSSNRRLHGSSELLVSGCKLISRRHSDELRISAGVINRRRLKWKVVRSGYAYHGRTPQHPHHIVEDVTLEMWNLGC</sequence>
<dbReference type="AlphaFoldDB" id="A0AA40FJ06"/>
<accession>A0AA40FJ06</accession>
<comment type="caution">
    <text evidence="2">The sequence shown here is derived from an EMBL/GenBank/DDBJ whole genome shotgun (WGS) entry which is preliminary data.</text>
</comment>
<feature type="region of interest" description="Disordered" evidence="1">
    <location>
        <begin position="1"/>
        <end position="23"/>
    </location>
</feature>
<feature type="compositionally biased region" description="Polar residues" evidence="1">
    <location>
        <begin position="7"/>
        <end position="19"/>
    </location>
</feature>
<organism evidence="2 3">
    <name type="scientific">Melipona bicolor</name>
    <dbReference type="NCBI Taxonomy" id="60889"/>
    <lineage>
        <taxon>Eukaryota</taxon>
        <taxon>Metazoa</taxon>
        <taxon>Ecdysozoa</taxon>
        <taxon>Arthropoda</taxon>
        <taxon>Hexapoda</taxon>
        <taxon>Insecta</taxon>
        <taxon>Pterygota</taxon>
        <taxon>Neoptera</taxon>
        <taxon>Endopterygota</taxon>
        <taxon>Hymenoptera</taxon>
        <taxon>Apocrita</taxon>
        <taxon>Aculeata</taxon>
        <taxon>Apoidea</taxon>
        <taxon>Anthophila</taxon>
        <taxon>Apidae</taxon>
        <taxon>Melipona</taxon>
    </lineage>
</organism>
<protein>
    <submittedName>
        <fullName evidence="2">Uncharacterized protein</fullName>
    </submittedName>
</protein>
<dbReference type="EMBL" id="JAHYIQ010000033">
    <property type="protein sequence ID" value="KAK1119963.1"/>
    <property type="molecule type" value="Genomic_DNA"/>
</dbReference>
<evidence type="ECO:0000313" key="2">
    <source>
        <dbReference type="EMBL" id="KAK1119963.1"/>
    </source>
</evidence>